<dbReference type="Pfam" id="PF00300">
    <property type="entry name" value="His_Phos_1"/>
    <property type="match status" value="1"/>
</dbReference>
<dbReference type="InterPro" id="IPR016162">
    <property type="entry name" value="Ald_DH_N"/>
</dbReference>
<dbReference type="InterPro" id="IPR044151">
    <property type="entry name" value="ALDH_KGSADH"/>
</dbReference>
<keyword evidence="1" id="KW-0560">Oxidoreductase</keyword>
<dbReference type="InterPro" id="IPR029033">
    <property type="entry name" value="His_PPase_superfam"/>
</dbReference>
<dbReference type="InterPro" id="IPR050740">
    <property type="entry name" value="Aldehyde_DH_Superfamily"/>
</dbReference>
<accession>A0ABR7LXU2</accession>
<organism evidence="4 5">
    <name type="scientific">Actinomadura alba</name>
    <dbReference type="NCBI Taxonomy" id="406431"/>
    <lineage>
        <taxon>Bacteria</taxon>
        <taxon>Bacillati</taxon>
        <taxon>Actinomycetota</taxon>
        <taxon>Actinomycetes</taxon>
        <taxon>Streptosporangiales</taxon>
        <taxon>Thermomonosporaceae</taxon>
        <taxon>Actinomadura</taxon>
    </lineage>
</organism>
<reference evidence="4 5" key="1">
    <citation type="submission" date="2020-06" db="EMBL/GenBank/DDBJ databases">
        <title>Actinomadura xiongansis sp. nov., isolated from soil of Baiyangdian.</title>
        <authorList>
            <person name="Zhang X."/>
        </authorList>
    </citation>
    <scope>NUCLEOTIDE SEQUENCE [LARGE SCALE GENOMIC DNA]</scope>
    <source>
        <strain evidence="4 5">HBUM206468</strain>
    </source>
</reference>
<dbReference type="InterPro" id="IPR016161">
    <property type="entry name" value="Ald_DH/histidinol_DH"/>
</dbReference>
<dbReference type="Gene3D" id="3.40.605.10">
    <property type="entry name" value="Aldehyde Dehydrogenase, Chain A, domain 1"/>
    <property type="match status" value="1"/>
</dbReference>
<gene>
    <name evidence="4" type="ORF">HKK74_29895</name>
</gene>
<dbReference type="PANTHER" id="PTHR43353:SF3">
    <property type="entry name" value="ALDEHYDE DEHYDROGENASE-RELATED"/>
    <property type="match status" value="1"/>
</dbReference>
<evidence type="ECO:0000259" key="3">
    <source>
        <dbReference type="Pfam" id="PF00171"/>
    </source>
</evidence>
<dbReference type="SUPFAM" id="SSF53254">
    <property type="entry name" value="Phosphoglycerate mutase-like"/>
    <property type="match status" value="1"/>
</dbReference>
<keyword evidence="5" id="KW-1185">Reference proteome</keyword>
<evidence type="ECO:0000313" key="4">
    <source>
        <dbReference type="EMBL" id="MBC6469672.1"/>
    </source>
</evidence>
<feature type="domain" description="Aldehyde dehydrogenase" evidence="3">
    <location>
        <begin position="174"/>
        <end position="619"/>
    </location>
</feature>
<dbReference type="Proteomes" id="UP000805614">
    <property type="component" value="Unassembled WGS sequence"/>
</dbReference>
<dbReference type="SUPFAM" id="SSF53720">
    <property type="entry name" value="ALDH-like"/>
    <property type="match status" value="1"/>
</dbReference>
<dbReference type="InterPro" id="IPR015590">
    <property type="entry name" value="Aldehyde_DH_dom"/>
</dbReference>
<comment type="caution">
    <text evidence="4">The sequence shown here is derived from an EMBL/GenBank/DDBJ whole genome shotgun (WGS) entry which is preliminary data.</text>
</comment>
<feature type="region of interest" description="Disordered" evidence="2">
    <location>
        <begin position="634"/>
        <end position="667"/>
    </location>
</feature>
<name>A0ABR7LXU2_9ACTN</name>
<feature type="compositionally biased region" description="Basic and acidic residues" evidence="2">
    <location>
        <begin position="648"/>
        <end position="667"/>
    </location>
</feature>
<dbReference type="InterPro" id="IPR016163">
    <property type="entry name" value="Ald_DH_C"/>
</dbReference>
<protein>
    <submittedName>
        <fullName evidence="4">Aldehyde dehydrogenase family protein</fullName>
    </submittedName>
</protein>
<dbReference type="CDD" id="cd07129">
    <property type="entry name" value="ALDH_KGSADH"/>
    <property type="match status" value="1"/>
</dbReference>
<feature type="compositionally biased region" description="Low complexity" evidence="2">
    <location>
        <begin position="107"/>
        <end position="119"/>
    </location>
</feature>
<dbReference type="Pfam" id="PF00171">
    <property type="entry name" value="Aldedh"/>
    <property type="match status" value="1"/>
</dbReference>
<evidence type="ECO:0000256" key="2">
    <source>
        <dbReference type="SAM" id="MobiDB-lite"/>
    </source>
</evidence>
<feature type="region of interest" description="Disordered" evidence="2">
    <location>
        <begin position="74"/>
        <end position="136"/>
    </location>
</feature>
<dbReference type="PANTHER" id="PTHR43353">
    <property type="entry name" value="SUCCINATE-SEMIALDEHYDE DEHYDROGENASE, MITOCHONDRIAL"/>
    <property type="match status" value="1"/>
</dbReference>
<dbReference type="Gene3D" id="3.40.309.10">
    <property type="entry name" value="Aldehyde Dehydrogenase, Chain A, domain 2"/>
    <property type="match status" value="1"/>
</dbReference>
<dbReference type="CDD" id="cd07067">
    <property type="entry name" value="HP_PGM_like"/>
    <property type="match status" value="1"/>
</dbReference>
<evidence type="ECO:0000313" key="5">
    <source>
        <dbReference type="Proteomes" id="UP000805614"/>
    </source>
</evidence>
<dbReference type="InterPro" id="IPR013078">
    <property type="entry name" value="His_Pase_superF_clade-1"/>
</dbReference>
<evidence type="ECO:0000256" key="1">
    <source>
        <dbReference type="ARBA" id="ARBA00023002"/>
    </source>
</evidence>
<dbReference type="Gene3D" id="3.40.50.1240">
    <property type="entry name" value="Phosphoglycerate mutase-like"/>
    <property type="match status" value="1"/>
</dbReference>
<dbReference type="EMBL" id="JABVEC010000030">
    <property type="protein sequence ID" value="MBC6469672.1"/>
    <property type="molecule type" value="Genomic_DNA"/>
</dbReference>
<sequence length="667" mass="69314">MTLFYVVQHGEKESRPGDPGLTDLGRQQAGRTALWLRQVGLNAVFSSPMRRARETADFIASAAGVPWSRFGGHSEVDRCGIAPRPSAIQPRSRRTSTGCPPGGGIPGASSSRPRRPASADGHRGRRRPASSTRPASVCSASSVVSIIESHYLEVDLMSEPVWSVDARTGERRDAVAVAVEATSAEVADACRAADAARAALDAAGIRGRAALLRECASGLEDAADELVEVADAESALGEPRLRGELARTAFQFRLFAEALEEGSWLGVTIDHADASAKPVPRPDLRRMLVPLGVVAVFGASNFPLAFSVPGGDTASALAAGCPVIVKAHPAHPDLSERCARILRASAEKAGLPADVVQIVHGQEAGATLVRDPRVKAVGFTGSVRGGRALFDIARSRPEPIPFYGELGSLNPVVVTPAAAAERAEEIAVGLAGSFTLGVGQFCTKPGLVFVPAGETGDRLVDRMARSVTEVAPGAMLTDGIRAAFRSGLAEREALPGVRVVASGAGGEDRYVSARLLAAPSTVLSDADAAELLLDECFGPVTVVVSYADEAELLSALDRVPGSLTGTVHTGAGADDVAAGAGARLGERVGRVVWNGHPTGVAVTWAQQHGGPYPSSTDAATTSVGTAAMQRFLRPITHQDTPPTLLPDALRDDNPLGLPRRVDGRLEA</sequence>
<proteinExistence type="predicted"/>